<evidence type="ECO:0000256" key="1">
    <source>
        <dbReference type="ARBA" id="ARBA00006756"/>
    </source>
</evidence>
<dbReference type="GO" id="GO:0005546">
    <property type="term" value="F:phosphatidylinositol-4,5-bisphosphate binding"/>
    <property type="evidence" value="ECO:0007669"/>
    <property type="project" value="InterPro"/>
</dbReference>
<accession>A0A9P8QA78</accession>
<dbReference type="AlphaFoldDB" id="A0A9P8QA78"/>
<dbReference type="EMBL" id="JAEUBG010001818">
    <property type="protein sequence ID" value="KAH3685739.1"/>
    <property type="molecule type" value="Genomic_DNA"/>
</dbReference>
<feature type="domain" description="Exocyst complex subunit Exo70 C-terminal" evidence="5">
    <location>
        <begin position="235"/>
        <end position="614"/>
    </location>
</feature>
<dbReference type="PANTHER" id="PTHR12542:SF41">
    <property type="entry name" value="EXOCYST COMPLEX COMPONENT 7"/>
    <property type="match status" value="1"/>
</dbReference>
<keyword evidence="4" id="KW-0653">Protein transport</keyword>
<organism evidence="6 7">
    <name type="scientific">Wickerhamomyces pijperi</name>
    <name type="common">Yeast</name>
    <name type="synonym">Pichia pijperi</name>
    <dbReference type="NCBI Taxonomy" id="599730"/>
    <lineage>
        <taxon>Eukaryota</taxon>
        <taxon>Fungi</taxon>
        <taxon>Dikarya</taxon>
        <taxon>Ascomycota</taxon>
        <taxon>Saccharomycotina</taxon>
        <taxon>Saccharomycetes</taxon>
        <taxon>Phaffomycetales</taxon>
        <taxon>Wickerhamomycetaceae</taxon>
        <taxon>Wickerhamomyces</taxon>
    </lineage>
</organism>
<dbReference type="GO" id="GO:0015031">
    <property type="term" value="P:protein transport"/>
    <property type="evidence" value="ECO:0007669"/>
    <property type="project" value="UniProtKB-KW"/>
</dbReference>
<dbReference type="GO" id="GO:0000145">
    <property type="term" value="C:exocyst"/>
    <property type="evidence" value="ECO:0007669"/>
    <property type="project" value="InterPro"/>
</dbReference>
<evidence type="ECO:0000313" key="7">
    <source>
        <dbReference type="Proteomes" id="UP000774326"/>
    </source>
</evidence>
<dbReference type="InterPro" id="IPR046364">
    <property type="entry name" value="Exo70_C"/>
</dbReference>
<dbReference type="InterPro" id="IPR016159">
    <property type="entry name" value="Cullin_repeat-like_dom_sf"/>
</dbReference>
<dbReference type="Gene3D" id="1.20.1310.30">
    <property type="match status" value="1"/>
</dbReference>
<dbReference type="GO" id="GO:0005935">
    <property type="term" value="C:cellular bud neck"/>
    <property type="evidence" value="ECO:0007669"/>
    <property type="project" value="UniProtKB-SubCell"/>
</dbReference>
<evidence type="ECO:0000259" key="5">
    <source>
        <dbReference type="Pfam" id="PF03081"/>
    </source>
</evidence>
<dbReference type="Pfam" id="PF03081">
    <property type="entry name" value="Exo70_C"/>
    <property type="match status" value="1"/>
</dbReference>
<comment type="similarity">
    <text evidence="1 4">Belongs to the EXO70 family.</text>
</comment>
<reference evidence="6" key="1">
    <citation type="journal article" date="2021" name="Open Biol.">
        <title>Shared evolutionary footprints suggest mitochondrial oxidative damage underlies multiple complex I losses in fungi.</title>
        <authorList>
            <person name="Schikora-Tamarit M.A."/>
            <person name="Marcet-Houben M."/>
            <person name="Nosek J."/>
            <person name="Gabaldon T."/>
        </authorList>
    </citation>
    <scope>NUCLEOTIDE SEQUENCE</scope>
    <source>
        <strain evidence="6">CBS2887</strain>
    </source>
</reference>
<keyword evidence="7" id="KW-1185">Reference proteome</keyword>
<evidence type="ECO:0000313" key="6">
    <source>
        <dbReference type="EMBL" id="KAH3685739.1"/>
    </source>
</evidence>
<dbReference type="Gene3D" id="1.20.58.1150">
    <property type="match status" value="1"/>
</dbReference>
<comment type="subcellular location">
    <subcellularLocation>
        <location evidence="4">Bud</location>
    </subcellularLocation>
    <subcellularLocation>
        <location evidence="4">Bud neck</location>
    </subcellularLocation>
</comment>
<dbReference type="SUPFAM" id="SSF74788">
    <property type="entry name" value="Cullin repeat-like"/>
    <property type="match status" value="1"/>
</dbReference>
<keyword evidence="3 4" id="KW-0268">Exocytosis</keyword>
<proteinExistence type="inferred from homology"/>
<comment type="caution">
    <text evidence="6">The sequence shown here is derived from an EMBL/GenBank/DDBJ whole genome shotgun (WGS) entry which is preliminary data.</text>
</comment>
<evidence type="ECO:0000256" key="2">
    <source>
        <dbReference type="ARBA" id="ARBA00022448"/>
    </source>
</evidence>
<evidence type="ECO:0000256" key="4">
    <source>
        <dbReference type="RuleBase" id="RU365026"/>
    </source>
</evidence>
<comment type="function">
    <text evidence="4">Involved in the secretory pathway as part of the exocyst complex which tethers secretory vesicles to the sites of exocytosis. Also plays a role in the assembly of the exocyst.</text>
</comment>
<dbReference type="PANTHER" id="PTHR12542">
    <property type="entry name" value="EXOCYST COMPLEX PROTEIN EXO70"/>
    <property type="match status" value="1"/>
</dbReference>
<dbReference type="GO" id="GO:0006887">
    <property type="term" value="P:exocytosis"/>
    <property type="evidence" value="ECO:0007669"/>
    <property type="project" value="UniProtKB-KW"/>
</dbReference>
<name>A0A9P8QA78_WICPI</name>
<protein>
    <recommendedName>
        <fullName evidence="4">Exocyst complex protein EXO70</fullName>
    </recommendedName>
</protein>
<sequence length="618" mass="70830">MTMSLSQLNIDIDEAEAVVLQESLLKTQTLINSISKSLQTISRSGAQSEKLLSPILSKHKRITTFKKNVDDSLLVVSNVQGIASEAAVYESRLSQRTVENVKQYITTIHKAEDVLQKLSLSADNIEFKGISENLQKTIGESEWKLKQLFKDLLSPIANPFDPQRYLTDRKPFPYLDDSKIKDITQILNYFQENEKPLDLTYIEHRSRVVDESLAILAPFTQHFKKTSKVPYEKGTNGINNYAEALIGFIANEYALLEDLFRTDDRNVINSLFLRIFEPMVLLKFIKIVNGIIDVIKTNLSNDGLLVFEIIDNVVKVQTMLGSTIGQEYLKLDEVLSSCRVLARTLFRELLVFTEEKVKSQETTLPQDNGICQVTVEVMSKARRFAEYKDGVLDVMRTLRAGSWIPTPRPQWIVTFSSISQTTAIEDDNPNELLSSFFSDVIDALMVNLEIKALHQQRKKQNVGYFLITNLTLVEQIISRSDLSSIIDSSSLTRIEKLKKRAMNLFLTQWKQMASLLLDVTPTQGKLTTKEKDAIKDKFRTFNTELEECIRQYKQYNITDATLRKYLAKEIGFIIPLYNRFYDKYVGAGKGNEIFTKHLEKYVKWDKTQFDRLLEGLGR</sequence>
<dbReference type="OrthoDB" id="1922221at2759"/>
<dbReference type="InterPro" id="IPR004140">
    <property type="entry name" value="Exo70"/>
</dbReference>
<dbReference type="Gene3D" id="1.10.357.60">
    <property type="match status" value="1"/>
</dbReference>
<gene>
    <name evidence="6" type="ORF">WICPIJ_003288</name>
</gene>
<keyword evidence="2 4" id="KW-0813">Transport</keyword>
<dbReference type="Proteomes" id="UP000774326">
    <property type="component" value="Unassembled WGS sequence"/>
</dbReference>
<reference evidence="6" key="2">
    <citation type="submission" date="2021-01" db="EMBL/GenBank/DDBJ databases">
        <authorList>
            <person name="Schikora-Tamarit M.A."/>
        </authorList>
    </citation>
    <scope>NUCLEOTIDE SEQUENCE</scope>
    <source>
        <strain evidence="6">CBS2887</strain>
    </source>
</reference>
<dbReference type="Gene3D" id="1.20.1280.170">
    <property type="entry name" value="Exocyst complex component Exo70"/>
    <property type="match status" value="1"/>
</dbReference>
<evidence type="ECO:0000256" key="3">
    <source>
        <dbReference type="ARBA" id="ARBA00022483"/>
    </source>
</evidence>